<dbReference type="GO" id="GO:0007156">
    <property type="term" value="P:homophilic cell adhesion via plasma membrane adhesion molecules"/>
    <property type="evidence" value="ECO:0007669"/>
    <property type="project" value="TreeGrafter"/>
</dbReference>
<evidence type="ECO:0000256" key="3">
    <source>
        <dbReference type="ARBA" id="ARBA00023319"/>
    </source>
</evidence>
<evidence type="ECO:0000259" key="4">
    <source>
        <dbReference type="PROSITE" id="PS50835"/>
    </source>
</evidence>
<keyword evidence="2" id="KW-1015">Disulfide bond</keyword>
<dbReference type="EMBL" id="WJQU01000003">
    <property type="protein sequence ID" value="KAJ6637933.1"/>
    <property type="molecule type" value="Genomic_DNA"/>
</dbReference>
<dbReference type="InterPro" id="IPR013783">
    <property type="entry name" value="Ig-like_fold"/>
</dbReference>
<gene>
    <name evidence="5" type="primary">NEGR1</name>
    <name evidence="5" type="ORF">Bhyg_10664</name>
</gene>
<dbReference type="InterPro" id="IPR007110">
    <property type="entry name" value="Ig-like_dom"/>
</dbReference>
<dbReference type="InterPro" id="IPR003599">
    <property type="entry name" value="Ig_sub"/>
</dbReference>
<dbReference type="SUPFAM" id="SSF48726">
    <property type="entry name" value="Immunoglobulin"/>
    <property type="match status" value="2"/>
</dbReference>
<organism evidence="5 6">
    <name type="scientific">Pseudolycoriella hygida</name>
    <dbReference type="NCBI Taxonomy" id="35572"/>
    <lineage>
        <taxon>Eukaryota</taxon>
        <taxon>Metazoa</taxon>
        <taxon>Ecdysozoa</taxon>
        <taxon>Arthropoda</taxon>
        <taxon>Hexapoda</taxon>
        <taxon>Insecta</taxon>
        <taxon>Pterygota</taxon>
        <taxon>Neoptera</taxon>
        <taxon>Endopterygota</taxon>
        <taxon>Diptera</taxon>
        <taxon>Nematocera</taxon>
        <taxon>Sciaroidea</taxon>
        <taxon>Sciaridae</taxon>
        <taxon>Pseudolycoriella</taxon>
    </lineage>
</organism>
<dbReference type="PANTHER" id="PTHR45080">
    <property type="entry name" value="CONTACTIN 5"/>
    <property type="match status" value="1"/>
</dbReference>
<sequence length="195" mass="21228">MNRLCEFYMLYAMVAAAASQSAGKHDPMFISRSESFKFVAGETIHLPCEVSNTASYMVAWKRGLAILSAGSVKVTPDPRIRLYNGFSLQIRDASTQDAGDYICTIQTLQPIEITHTVEILVPPKIESISSGNVLQVRKGNSVRIDCKATGDEKLISPVMTIEAMDRHKGGTYICTADNGVGEAATTQVNLHVLCE</sequence>
<evidence type="ECO:0000256" key="1">
    <source>
        <dbReference type="ARBA" id="ARBA00022729"/>
    </source>
</evidence>
<dbReference type="Gene3D" id="2.60.40.10">
    <property type="entry name" value="Immunoglobulins"/>
    <property type="match status" value="1"/>
</dbReference>
<reference evidence="5" key="1">
    <citation type="submission" date="2022-07" db="EMBL/GenBank/DDBJ databases">
        <authorList>
            <person name="Trinca V."/>
            <person name="Uliana J.V.C."/>
            <person name="Torres T.T."/>
            <person name="Ward R.J."/>
            <person name="Monesi N."/>
        </authorList>
    </citation>
    <scope>NUCLEOTIDE SEQUENCE</scope>
    <source>
        <strain evidence="5">HSMRA1968</strain>
        <tissue evidence="5">Whole embryos</tissue>
    </source>
</reference>
<dbReference type="Pfam" id="PF07679">
    <property type="entry name" value="I-set"/>
    <property type="match status" value="1"/>
</dbReference>
<evidence type="ECO:0000256" key="2">
    <source>
        <dbReference type="ARBA" id="ARBA00023157"/>
    </source>
</evidence>
<dbReference type="PANTHER" id="PTHR45080:SF8">
    <property type="entry name" value="IG-LIKE DOMAIN-CONTAINING PROTEIN"/>
    <property type="match status" value="1"/>
</dbReference>
<dbReference type="GO" id="GO:0005886">
    <property type="term" value="C:plasma membrane"/>
    <property type="evidence" value="ECO:0007669"/>
    <property type="project" value="TreeGrafter"/>
</dbReference>
<keyword evidence="6" id="KW-1185">Reference proteome</keyword>
<accession>A0A9Q0RZG3</accession>
<dbReference type="PROSITE" id="PS50835">
    <property type="entry name" value="IG_LIKE"/>
    <property type="match status" value="1"/>
</dbReference>
<protein>
    <submittedName>
        <fullName evidence="5">Neuronal growth regulator 1</fullName>
    </submittedName>
</protein>
<evidence type="ECO:0000313" key="6">
    <source>
        <dbReference type="Proteomes" id="UP001151699"/>
    </source>
</evidence>
<dbReference type="InterPro" id="IPR013098">
    <property type="entry name" value="Ig_I-set"/>
</dbReference>
<keyword evidence="3" id="KW-0393">Immunoglobulin domain</keyword>
<comment type="caution">
    <text evidence="5">The sequence shown here is derived from an EMBL/GenBank/DDBJ whole genome shotgun (WGS) entry which is preliminary data.</text>
</comment>
<dbReference type="OrthoDB" id="6159398at2759"/>
<dbReference type="AlphaFoldDB" id="A0A9Q0RZG3"/>
<dbReference type="SMART" id="SM00409">
    <property type="entry name" value="IG"/>
    <property type="match status" value="2"/>
</dbReference>
<keyword evidence="1" id="KW-0732">Signal</keyword>
<name>A0A9Q0RZG3_9DIPT</name>
<proteinExistence type="predicted"/>
<dbReference type="Proteomes" id="UP001151699">
    <property type="component" value="Chromosome X"/>
</dbReference>
<evidence type="ECO:0000313" key="5">
    <source>
        <dbReference type="EMBL" id="KAJ6637933.1"/>
    </source>
</evidence>
<feature type="domain" description="Ig-like" evidence="4">
    <location>
        <begin position="27"/>
        <end position="114"/>
    </location>
</feature>
<dbReference type="InterPro" id="IPR050958">
    <property type="entry name" value="Cell_Adh-Cytoskel_Orgn"/>
</dbReference>
<dbReference type="InterPro" id="IPR036179">
    <property type="entry name" value="Ig-like_dom_sf"/>
</dbReference>